<organism evidence="2 3">
    <name type="scientific">Bilophila wadsworthia (strain 3_1_6)</name>
    <dbReference type="NCBI Taxonomy" id="563192"/>
    <lineage>
        <taxon>Bacteria</taxon>
        <taxon>Pseudomonadati</taxon>
        <taxon>Thermodesulfobacteriota</taxon>
        <taxon>Desulfovibrionia</taxon>
        <taxon>Desulfovibrionales</taxon>
        <taxon>Desulfovibrionaceae</taxon>
        <taxon>Bilophila</taxon>
    </lineage>
</organism>
<gene>
    <name evidence="2" type="ORF">HMPREF0179_05327</name>
</gene>
<accession>S2LKC4</accession>
<name>S2LKC4_BILW3</name>
<keyword evidence="1" id="KW-0812">Transmembrane</keyword>
<dbReference type="HOGENOM" id="CLU_3325109_0_0_7"/>
<comment type="caution">
    <text evidence="2">The sequence shown here is derived from an EMBL/GenBank/DDBJ whole genome shotgun (WGS) entry which is preliminary data.</text>
</comment>
<keyword evidence="1" id="KW-1133">Transmembrane helix</keyword>
<reference evidence="2 3" key="2">
    <citation type="submission" date="2013-04" db="EMBL/GenBank/DDBJ databases">
        <title>The Genome Sequence of Bilophila wadsworthia 3_1_6.</title>
        <authorList>
            <consortium name="The Broad Institute Genomics Platform"/>
            <person name="Earl A."/>
            <person name="Ward D."/>
            <person name="Feldgarden M."/>
            <person name="Gevers D."/>
            <person name="Sibley C."/>
            <person name="Strauss J."/>
            <person name="Allen-Vercoe E."/>
            <person name="Walker B."/>
            <person name="Young S."/>
            <person name="Zeng Q."/>
            <person name="Gargeya S."/>
            <person name="Fitzgerald M."/>
            <person name="Haas B."/>
            <person name="Abouelleil A."/>
            <person name="Allen A.W."/>
            <person name="Alvarado L."/>
            <person name="Arachchi H.M."/>
            <person name="Berlin A.M."/>
            <person name="Chapman S.B."/>
            <person name="Gainer-Dewar J."/>
            <person name="Goldberg J."/>
            <person name="Griggs A."/>
            <person name="Gujja S."/>
            <person name="Hansen M."/>
            <person name="Howarth C."/>
            <person name="Imamovic A."/>
            <person name="Ireland A."/>
            <person name="Larimer J."/>
            <person name="McCowan C."/>
            <person name="Murphy C."/>
            <person name="Pearson M."/>
            <person name="Poon T.W."/>
            <person name="Priest M."/>
            <person name="Roberts A."/>
            <person name="Saif S."/>
            <person name="Shea T."/>
            <person name="Sisk P."/>
            <person name="Sykes S."/>
            <person name="Wortman J."/>
            <person name="Nusbaum C."/>
            <person name="Birren B."/>
        </authorList>
    </citation>
    <scope>NUCLEOTIDE SEQUENCE [LARGE SCALE GENOMIC DNA]</scope>
    <source>
        <strain evidence="2 3">3_1_6</strain>
    </source>
</reference>
<sequence length="38" mass="4745">MWLQLTKYLFYLSFFLNIVCGVWVFFGIIQWLRDLNKQ</sequence>
<evidence type="ECO:0000313" key="3">
    <source>
        <dbReference type="Proteomes" id="UP000006034"/>
    </source>
</evidence>
<keyword evidence="3" id="KW-1185">Reference proteome</keyword>
<proteinExistence type="predicted"/>
<evidence type="ECO:0000256" key="1">
    <source>
        <dbReference type="SAM" id="Phobius"/>
    </source>
</evidence>
<reference evidence="2 3" key="1">
    <citation type="submission" date="2010-10" db="EMBL/GenBank/DDBJ databases">
        <authorList>
            <consortium name="The Broad Institute Genome Sequencing Platform"/>
            <person name="Ward D."/>
            <person name="Earl A."/>
            <person name="Feldgarden M."/>
            <person name="Young S.K."/>
            <person name="Gargeya S."/>
            <person name="Zeng Q."/>
            <person name="Alvarado L."/>
            <person name="Berlin A."/>
            <person name="Bochicchio J."/>
            <person name="Chapman S.B."/>
            <person name="Chen Z."/>
            <person name="Freedman E."/>
            <person name="Gellesch M."/>
            <person name="Goldberg J."/>
            <person name="Griggs A."/>
            <person name="Gujja S."/>
            <person name="Heilman E."/>
            <person name="Heiman D."/>
            <person name="Howarth C."/>
            <person name="Mehta T."/>
            <person name="Neiman D."/>
            <person name="Pearson M."/>
            <person name="Roberts A."/>
            <person name="Saif S."/>
            <person name="Shea T."/>
            <person name="Shenoy N."/>
            <person name="Sisk P."/>
            <person name="Stolte C."/>
            <person name="Sykes S."/>
            <person name="White J."/>
            <person name="Yandava C."/>
            <person name="Allen-Vercoe E."/>
            <person name="Sibley C."/>
            <person name="Ambrose C.E."/>
            <person name="Strauss J."/>
            <person name="Daigneault M."/>
            <person name="Haas B."/>
            <person name="Nusbaum C."/>
            <person name="Birren B."/>
        </authorList>
    </citation>
    <scope>NUCLEOTIDE SEQUENCE [LARGE SCALE GENOMIC DNA]</scope>
    <source>
        <strain evidence="2 3">3_1_6</strain>
    </source>
</reference>
<dbReference type="STRING" id="563192.HMPREF0179_05327"/>
<dbReference type="Proteomes" id="UP000006034">
    <property type="component" value="Unassembled WGS sequence"/>
</dbReference>
<dbReference type="AlphaFoldDB" id="S2LKC4"/>
<evidence type="ECO:0000313" key="2">
    <source>
        <dbReference type="EMBL" id="EPC05684.1"/>
    </source>
</evidence>
<feature type="transmembrane region" description="Helical" evidence="1">
    <location>
        <begin position="12"/>
        <end position="32"/>
    </location>
</feature>
<keyword evidence="1" id="KW-0472">Membrane</keyword>
<dbReference type="EMBL" id="ADCP02000005">
    <property type="protein sequence ID" value="EPC05684.1"/>
    <property type="molecule type" value="Genomic_DNA"/>
</dbReference>
<protein>
    <submittedName>
        <fullName evidence="2">Uncharacterized protein</fullName>
    </submittedName>
</protein>